<sequence length="105" mass="11452">MQLYRFPPFARSVAAGVALAIMTSGAAWARPDSLTMTCAAAAGMVASNGAVVIGTGPNIFDRYVNSLRYCSGFEQLKPEWIKTKDNPQCFVGYTCYVPTRENSFR</sequence>
<organism evidence="2 4">
    <name type="scientific">Xanthobacter flavus</name>
    <dbReference type="NCBI Taxonomy" id="281"/>
    <lineage>
        <taxon>Bacteria</taxon>
        <taxon>Pseudomonadati</taxon>
        <taxon>Pseudomonadota</taxon>
        <taxon>Alphaproteobacteria</taxon>
        <taxon>Hyphomicrobiales</taxon>
        <taxon>Xanthobacteraceae</taxon>
        <taxon>Xanthobacter</taxon>
    </lineage>
</organism>
<dbReference type="EMBL" id="BSDO01000009">
    <property type="protein sequence ID" value="GLI24838.1"/>
    <property type="molecule type" value="Genomic_DNA"/>
</dbReference>
<name>A0A9W6CLY6_XANFL</name>
<evidence type="ECO:0000313" key="2">
    <source>
        <dbReference type="EMBL" id="GLI24838.1"/>
    </source>
</evidence>
<evidence type="ECO:0000313" key="3">
    <source>
        <dbReference type="EMBL" id="MDR6336136.1"/>
    </source>
</evidence>
<dbReference type="GeneID" id="95765282"/>
<keyword evidence="1" id="KW-0732">Signal</keyword>
<feature type="chain" id="PRO_5040850229" evidence="1">
    <location>
        <begin position="30"/>
        <end position="105"/>
    </location>
</feature>
<protein>
    <submittedName>
        <fullName evidence="2">Uncharacterized protein</fullName>
    </submittedName>
</protein>
<proteinExistence type="predicted"/>
<dbReference type="AlphaFoldDB" id="A0A9W6CLY6"/>
<gene>
    <name evidence="3" type="ORF">GGQ86_004634</name>
    <name evidence="2" type="ORF">XFLAVUS301_45120</name>
</gene>
<dbReference type="EMBL" id="JAVDPY010000010">
    <property type="protein sequence ID" value="MDR6336136.1"/>
    <property type="molecule type" value="Genomic_DNA"/>
</dbReference>
<comment type="caution">
    <text evidence="2">The sequence shown here is derived from an EMBL/GenBank/DDBJ whole genome shotgun (WGS) entry which is preliminary data.</text>
</comment>
<reference evidence="3 5" key="2">
    <citation type="submission" date="2023-07" db="EMBL/GenBank/DDBJ databases">
        <title>Genomic Encyclopedia of Type Strains, Phase IV (KMG-IV): sequencing the most valuable type-strain genomes for metagenomic binning, comparative biology and taxonomic classification.</title>
        <authorList>
            <person name="Goeker M."/>
        </authorList>
    </citation>
    <scope>NUCLEOTIDE SEQUENCE [LARGE SCALE GENOMIC DNA]</scope>
    <source>
        <strain evidence="3 5">DSM 338</strain>
    </source>
</reference>
<reference evidence="2" key="1">
    <citation type="submission" date="2022-12" db="EMBL/GenBank/DDBJ databases">
        <title>Reference genome sequencing for broad-spectrum identification of bacterial and archaeal isolates by mass spectrometry.</title>
        <authorList>
            <person name="Sekiguchi Y."/>
            <person name="Tourlousse D.M."/>
        </authorList>
    </citation>
    <scope>NUCLEOTIDE SEQUENCE</scope>
    <source>
        <strain evidence="2">301</strain>
    </source>
</reference>
<keyword evidence="5" id="KW-1185">Reference proteome</keyword>
<evidence type="ECO:0000313" key="5">
    <source>
        <dbReference type="Proteomes" id="UP001245370"/>
    </source>
</evidence>
<accession>A0A9W6CLY6</accession>
<dbReference type="Proteomes" id="UP001144397">
    <property type="component" value="Unassembled WGS sequence"/>
</dbReference>
<feature type="signal peptide" evidence="1">
    <location>
        <begin position="1"/>
        <end position="29"/>
    </location>
</feature>
<evidence type="ECO:0000313" key="4">
    <source>
        <dbReference type="Proteomes" id="UP001144397"/>
    </source>
</evidence>
<dbReference type="RefSeq" id="WP_281809553.1">
    <property type="nucleotide sequence ID" value="NZ_BSDO01000009.1"/>
</dbReference>
<evidence type="ECO:0000256" key="1">
    <source>
        <dbReference type="SAM" id="SignalP"/>
    </source>
</evidence>
<dbReference type="Proteomes" id="UP001245370">
    <property type="component" value="Unassembled WGS sequence"/>
</dbReference>